<dbReference type="Gene3D" id="3.30.559.30">
    <property type="entry name" value="Nonribosomal peptide synthetase, condensation domain"/>
    <property type="match status" value="1"/>
</dbReference>
<accession>A0A9W4TR43</accession>
<keyword evidence="13" id="KW-1185">Reference proteome</keyword>
<dbReference type="CDD" id="cd12114">
    <property type="entry name" value="A_NRPS_TlmIV_like"/>
    <property type="match status" value="1"/>
</dbReference>
<dbReference type="EC" id="6.2.1.69" evidence="7"/>
<evidence type="ECO:0000313" key="12">
    <source>
        <dbReference type="Proteomes" id="UP001154255"/>
    </source>
</evidence>
<dbReference type="PROSITE" id="PS50075">
    <property type="entry name" value="CARRIER"/>
    <property type="match status" value="1"/>
</dbReference>
<dbReference type="PROSITE" id="PS00012">
    <property type="entry name" value="PHOSPHOPANTETHEINE"/>
    <property type="match status" value="1"/>
</dbReference>
<dbReference type="Pfam" id="PF00668">
    <property type="entry name" value="Condensation"/>
    <property type="match status" value="1"/>
</dbReference>
<evidence type="ECO:0000313" key="11">
    <source>
        <dbReference type="EMBL" id="CAI3957700.1"/>
    </source>
</evidence>
<dbReference type="FunFam" id="1.10.1200.10:FF:000016">
    <property type="entry name" value="Non-ribosomal peptide synthase"/>
    <property type="match status" value="1"/>
</dbReference>
<dbReference type="Gene3D" id="1.10.1200.10">
    <property type="entry name" value="ACP-like"/>
    <property type="match status" value="1"/>
</dbReference>
<dbReference type="PANTHER" id="PTHR45527">
    <property type="entry name" value="NONRIBOSOMAL PEPTIDE SYNTHETASE"/>
    <property type="match status" value="1"/>
</dbReference>
<dbReference type="InterPro" id="IPR029058">
    <property type="entry name" value="AB_hydrolase_fold"/>
</dbReference>
<dbReference type="SUPFAM" id="SSF53474">
    <property type="entry name" value="alpha/beta-Hydrolases"/>
    <property type="match status" value="1"/>
</dbReference>
<evidence type="ECO:0000256" key="5">
    <source>
        <dbReference type="ARBA" id="ARBA00022598"/>
    </source>
</evidence>
<name>A0A9W4TR43_9PROT</name>
<evidence type="ECO:0000256" key="3">
    <source>
        <dbReference type="ARBA" id="ARBA00022450"/>
    </source>
</evidence>
<evidence type="ECO:0000259" key="9">
    <source>
        <dbReference type="PROSITE" id="PS50075"/>
    </source>
</evidence>
<dbReference type="Pfam" id="PF18563">
    <property type="entry name" value="TubC_N"/>
    <property type="match status" value="1"/>
</dbReference>
<dbReference type="Proteomes" id="UP001154259">
    <property type="component" value="Unassembled WGS sequence"/>
</dbReference>
<dbReference type="GO" id="GO:0031177">
    <property type="term" value="F:phosphopantetheine binding"/>
    <property type="evidence" value="ECO:0007669"/>
    <property type="project" value="TreeGrafter"/>
</dbReference>
<evidence type="ECO:0000256" key="1">
    <source>
        <dbReference type="ARBA" id="ARBA00001957"/>
    </source>
</evidence>
<evidence type="ECO:0000256" key="4">
    <source>
        <dbReference type="ARBA" id="ARBA00022553"/>
    </source>
</evidence>
<dbReference type="EMBL" id="CAMXCS010000008">
    <property type="protein sequence ID" value="CAI3957700.1"/>
    <property type="molecule type" value="Genomic_DNA"/>
</dbReference>
<dbReference type="SUPFAM" id="SSF47336">
    <property type="entry name" value="ACP-like"/>
    <property type="match status" value="1"/>
</dbReference>
<dbReference type="InterPro" id="IPR006162">
    <property type="entry name" value="Ppantetheine_attach_site"/>
</dbReference>
<dbReference type="Proteomes" id="UP001154255">
    <property type="component" value="Unassembled WGS sequence"/>
</dbReference>
<dbReference type="SUPFAM" id="SSF53335">
    <property type="entry name" value="S-adenosyl-L-methionine-dependent methyltransferases"/>
    <property type="match status" value="1"/>
</dbReference>
<dbReference type="NCBIfam" id="TIGR01733">
    <property type="entry name" value="AA-adenyl-dom"/>
    <property type="match status" value="1"/>
</dbReference>
<dbReference type="GO" id="GO:0005737">
    <property type="term" value="C:cytoplasm"/>
    <property type="evidence" value="ECO:0007669"/>
    <property type="project" value="TreeGrafter"/>
</dbReference>
<dbReference type="InterPro" id="IPR036736">
    <property type="entry name" value="ACP-like_sf"/>
</dbReference>
<dbReference type="InterPro" id="IPR057737">
    <property type="entry name" value="Condensation_MtbB-like"/>
</dbReference>
<proteinExistence type="predicted"/>
<reference evidence="10" key="1">
    <citation type="submission" date="2022-10" db="EMBL/GenBank/DDBJ databases">
        <authorList>
            <person name="Botero Cardona J."/>
        </authorList>
    </citation>
    <scope>NUCLEOTIDE SEQUENCE</scope>
    <source>
        <strain evidence="10">LMG 31819</strain>
        <strain evidence="11">R-53529</strain>
    </source>
</reference>
<evidence type="ECO:0000313" key="10">
    <source>
        <dbReference type="EMBL" id="CAI3955523.1"/>
    </source>
</evidence>
<dbReference type="GO" id="GO:0016874">
    <property type="term" value="F:ligase activity"/>
    <property type="evidence" value="ECO:0007669"/>
    <property type="project" value="UniProtKB-KW"/>
</dbReference>
<dbReference type="Pfam" id="PF08242">
    <property type="entry name" value="Methyltransf_12"/>
    <property type="match status" value="1"/>
</dbReference>
<dbReference type="InterPro" id="IPR044894">
    <property type="entry name" value="TubC_N_sf"/>
</dbReference>
<comment type="caution">
    <text evidence="10">The sequence shown here is derived from an EMBL/GenBank/DDBJ whole genome shotgun (WGS) entry which is preliminary data.</text>
</comment>
<dbReference type="InterPro" id="IPR001242">
    <property type="entry name" value="Condensation_dom"/>
</dbReference>
<dbReference type="InterPro" id="IPR023213">
    <property type="entry name" value="CAT-like_dom_sf"/>
</dbReference>
<evidence type="ECO:0000256" key="2">
    <source>
        <dbReference type="ARBA" id="ARBA00004924"/>
    </source>
</evidence>
<protein>
    <recommendedName>
        <fullName evidence="8">L-cysteine--[L-cysteinyl-carrier protein] ligase</fullName>
        <ecNumber evidence="7">6.2.1.69</ecNumber>
    </recommendedName>
    <alternativeName>
        <fullName evidence="8">L-cysteine--[L-cysteinyl-carrier protein] ligase</fullName>
    </alternativeName>
</protein>
<dbReference type="InterPro" id="IPR020845">
    <property type="entry name" value="AMP-binding_CS"/>
</dbReference>
<dbReference type="GO" id="GO:0009403">
    <property type="term" value="P:toxin biosynthetic process"/>
    <property type="evidence" value="ECO:0007669"/>
    <property type="project" value="UniProtKB-ARBA"/>
</dbReference>
<dbReference type="EMBL" id="CAMXCM010000008">
    <property type="protein sequence ID" value="CAI3955523.1"/>
    <property type="molecule type" value="Genomic_DNA"/>
</dbReference>
<dbReference type="InterPro" id="IPR009081">
    <property type="entry name" value="PP-bd_ACP"/>
</dbReference>
<dbReference type="FunFam" id="3.30.559.10:FF:000023">
    <property type="entry name" value="Non-ribosomal peptide synthetase"/>
    <property type="match status" value="1"/>
</dbReference>
<dbReference type="GO" id="GO:0043041">
    <property type="term" value="P:amino acid activation for nonribosomal peptide biosynthetic process"/>
    <property type="evidence" value="ECO:0007669"/>
    <property type="project" value="TreeGrafter"/>
</dbReference>
<dbReference type="Pfam" id="PF00501">
    <property type="entry name" value="AMP-binding"/>
    <property type="match status" value="1"/>
</dbReference>
<dbReference type="GO" id="GO:0072330">
    <property type="term" value="P:monocarboxylic acid biosynthetic process"/>
    <property type="evidence" value="ECO:0007669"/>
    <property type="project" value="UniProtKB-ARBA"/>
</dbReference>
<evidence type="ECO:0000256" key="8">
    <source>
        <dbReference type="ARBA" id="ARBA00079103"/>
    </source>
</evidence>
<dbReference type="CDD" id="cd02440">
    <property type="entry name" value="AdoMet_MTases"/>
    <property type="match status" value="1"/>
</dbReference>
<evidence type="ECO:0000256" key="7">
    <source>
        <dbReference type="ARBA" id="ARBA00066651"/>
    </source>
</evidence>
<comment type="cofactor">
    <cofactor evidence="1">
        <name>pantetheine 4'-phosphate</name>
        <dbReference type="ChEBI" id="CHEBI:47942"/>
    </cofactor>
</comment>
<gene>
    <name evidence="11" type="ORF">R53529_LOCUS2099</name>
    <name evidence="10" type="ORF">R53530_LOCUS2096</name>
</gene>
<dbReference type="Pfam" id="PF00550">
    <property type="entry name" value="PP-binding"/>
    <property type="match status" value="1"/>
</dbReference>
<dbReference type="InterPro" id="IPR001031">
    <property type="entry name" value="Thioesterase"/>
</dbReference>
<dbReference type="InterPro" id="IPR000873">
    <property type="entry name" value="AMP-dep_synth/lig_dom"/>
</dbReference>
<dbReference type="CDD" id="cd19535">
    <property type="entry name" value="Cyc_NRPS"/>
    <property type="match status" value="1"/>
</dbReference>
<dbReference type="Pfam" id="PF00975">
    <property type="entry name" value="Thioesterase"/>
    <property type="match status" value="1"/>
</dbReference>
<dbReference type="Gene3D" id="1.10.10.1830">
    <property type="entry name" value="Non-ribosomal peptide synthase, adenylation domain"/>
    <property type="match status" value="1"/>
</dbReference>
<keyword evidence="4" id="KW-0597">Phosphoprotein</keyword>
<evidence type="ECO:0000313" key="13">
    <source>
        <dbReference type="Proteomes" id="UP001154259"/>
    </source>
</evidence>
<dbReference type="InterPro" id="IPR013217">
    <property type="entry name" value="Methyltransf_12"/>
</dbReference>
<dbReference type="Gene3D" id="3.30.559.10">
    <property type="entry name" value="Chloramphenicol acetyltransferase-like domain"/>
    <property type="match status" value="1"/>
</dbReference>
<dbReference type="InterPro" id="IPR010071">
    <property type="entry name" value="AA_adenyl_dom"/>
</dbReference>
<dbReference type="PANTHER" id="PTHR45527:SF10">
    <property type="entry name" value="PYOCHELIN SYNTHASE PCHF"/>
    <property type="match status" value="1"/>
</dbReference>
<dbReference type="InterPro" id="IPR041464">
    <property type="entry name" value="TubC_N"/>
</dbReference>
<dbReference type="Gene3D" id="3.40.50.980">
    <property type="match status" value="2"/>
</dbReference>
<organism evidence="10 12">
    <name type="scientific">Commensalibacter communis</name>
    <dbReference type="NCBI Taxonomy" id="2972786"/>
    <lineage>
        <taxon>Bacteria</taxon>
        <taxon>Pseudomonadati</taxon>
        <taxon>Pseudomonadota</taxon>
        <taxon>Alphaproteobacteria</taxon>
        <taxon>Acetobacterales</taxon>
        <taxon>Acetobacteraceae</taxon>
    </lineage>
</organism>
<sequence>MIDNFISELKLSGIELWEDNGQLRYRAPAGMLSESQLAKLREKKKDILQYLIKQNNTLIETDVAGRYEPFPLTDLQSAYLLGRNQGFELGGVACHGYLEFEFQTLNVEKLESAWHDLIYTHDMLRAIIHSNGSQSILPKVPPYKIEVVDVRGKPRGVEVEAVEKFRLLLSHRNASPDQWPLIELKVTLGDTHAFLHASINLLVCDFQSARLLLQELSRKYFEQSTSPAPQISFRDYVLAQRRMTESQKYRNDKQYWFNQLDDFPMPPTLPLTGNVIGSTFSRKTFILNQSEVNVLSQLAANYGVGLSSTILTIYAEIIGRWSAQTHFGLSLTTMQRTMIHPDINKVIGDFSSVELLNVHLISDCSFAEQVALLQEQLWSDLDHADFSGIEVLRELTRRRGREASLYPIAFTSSLSTGSDTLTSLFPGARLAYGITQTPQIIIDCQVGPSEDGLVINWDIRDGVIADYIVSDMFHTFKKFVRNIASDEQYWNKPINIEIPDEQSQRRSKVNSILRPLSNHLLHQDFFERAKEYPEKIALVDAYNQLTYKQLTLKIDRLAAKLMETGMQPGELVAVIIDKNIAQIIAVFAVLRAGGVYLPINISQPPARRNAIIQSAKVPRVLVADDRLVQELHGVTNHIINVTDILLDEKPQQFSIPERKPSDLAYIIFTSGSTGLPKGVMITHEAAKNTIDDINERFDVGHQDRILGLASFDFDLSVYDIFGVLGVGGTLILPEASRRSNPAYLANLVEKWQITLWNSVPALLDILTEYLQGASTNIALSSLRVALLSGDWIPISLPERIRSFIPDLRIISLGGATEAGIWSIYYPIKDVPENWKSIPYGKPLSNQSFDILDASFRSCPDYVVGEIYIGGKGLALGYLNDPEKTAERFIYHPVTKERLYRTGDFGRYLSDGNIEFLGRQDLQVKIRGHRIEISEIEAALEKHPDIGGAAVVVLGESNHDRRLVGFIKSKIVETKDQSISQIKPATQNIIQNLTINMDLAKVKELAVTLEKVSLYSMARMICRDNSIKKLGKFEDIIHNCQVSERNIFLLQRWLNVLVKEGLFGLDDSGHYYCQDHVDHHSVDLLWFRIKELNQEIKWGDDVLNYIELSHNNLDGLMRDEIDPLHLLFPEGKTEVADGAYRNNLVSQIMNGAVCALVDQIISLNDGPTRLLEVGAGVGGTSMDLIPTLNNRNVEYLFTDVSQYFLNEAEKKLNQFPWVKYGLFDINTDHVPQGIEPNSCHIVLCANVLHNSQHALNVLKRLREILVPGGWLIFIEATKDNYQIMTSMEFKEGLTGFTDCRVEHQTTFLTTEQWEHYLKEAGATEFVRIPAGHDVFPDLGQHVFAARFKSDRKSISLAEVKQHAKTYLPDYMIPSDIHILDEMPLTTNAKIDRAALAKLAVNQHQQHKTVGEKPKSELEKQIAEIWSSLLKVNDIGIDQSFFELGGDSLLIAQVIARLRDKIPAASKVEWDILLRQLLNEPTISALATLLEKNQQNIGDNNQIQFIELKRGSKKPILLFVHDGSGTLAPYLNLLEKIKDDQSVIGLALTTPNALLMKEPQTAISTLADEFVELLEKNIQNGETLHIVGYCLGGLLATEIARRLPAIGIHVEQLSIISSYRVPFIIEDDLLAEYVFARVMQANLFEIGYPQDELGMQTLIQSILDKNPQKIPENALLQAAQHSSGEIKKSILALAQKSQQERLEAIQNNMRHSGTEFSDIQRITSQYKLIKGSLAAVASHHTEPYDGKMIFVRQTGETQFLPKMNDEMSNYWTAVCSNGLNIIDVPGDHFSCMSSLYVASIAQALGLQIKEKK</sequence>
<comment type="pathway">
    <text evidence="2">Siderophore biosynthesis.</text>
</comment>
<dbReference type="SUPFAM" id="SSF56801">
    <property type="entry name" value="Acetyl-CoA synthetase-like"/>
    <property type="match status" value="1"/>
</dbReference>
<dbReference type="InterPro" id="IPR029063">
    <property type="entry name" value="SAM-dependent_MTases_sf"/>
</dbReference>
<keyword evidence="3" id="KW-0596">Phosphopantetheine</keyword>
<comment type="catalytic activity">
    <reaction evidence="6">
        <text>holo-[peptidyl-carrier protein] + L-cysteine + ATP = L-cysteinyl-[peptidyl-carrier protein] + AMP + diphosphate</text>
        <dbReference type="Rhea" id="RHEA:61680"/>
        <dbReference type="Rhea" id="RHEA-COMP:11480"/>
        <dbReference type="Rhea" id="RHEA-COMP:15906"/>
        <dbReference type="ChEBI" id="CHEBI:30616"/>
        <dbReference type="ChEBI" id="CHEBI:33019"/>
        <dbReference type="ChEBI" id="CHEBI:35235"/>
        <dbReference type="ChEBI" id="CHEBI:64479"/>
        <dbReference type="ChEBI" id="CHEBI:144926"/>
        <dbReference type="ChEBI" id="CHEBI:456215"/>
        <dbReference type="EC" id="6.2.1.69"/>
    </reaction>
    <physiologicalReaction direction="left-to-right" evidence="6">
        <dbReference type="Rhea" id="RHEA:61681"/>
    </physiologicalReaction>
</comment>
<dbReference type="PROSITE" id="PS00455">
    <property type="entry name" value="AMP_BINDING"/>
    <property type="match status" value="1"/>
</dbReference>
<feature type="domain" description="Carrier" evidence="9">
    <location>
        <begin position="1411"/>
        <end position="1492"/>
    </location>
</feature>
<dbReference type="FunFam" id="3.40.50.12780:FF:000012">
    <property type="entry name" value="Non-ribosomal peptide synthetase"/>
    <property type="match status" value="1"/>
</dbReference>
<keyword evidence="5" id="KW-0436">Ligase</keyword>
<dbReference type="SUPFAM" id="SSF52777">
    <property type="entry name" value="CoA-dependent acyltransferases"/>
    <property type="match status" value="2"/>
</dbReference>
<dbReference type="Gene3D" id="3.40.50.1820">
    <property type="entry name" value="alpha/beta hydrolase"/>
    <property type="match status" value="1"/>
</dbReference>
<dbReference type="RefSeq" id="WP_271790518.1">
    <property type="nucleotide sequence ID" value="NZ_CAMXCM010000008.1"/>
</dbReference>
<dbReference type="Gene3D" id="3.40.50.150">
    <property type="entry name" value="Vaccinia Virus protein VP39"/>
    <property type="match status" value="1"/>
</dbReference>
<dbReference type="InterPro" id="IPR045851">
    <property type="entry name" value="AMP-bd_C_sf"/>
</dbReference>
<evidence type="ECO:0000256" key="6">
    <source>
        <dbReference type="ARBA" id="ARBA00052643"/>
    </source>
</evidence>
<dbReference type="FunFam" id="3.40.50.980:FF:000001">
    <property type="entry name" value="Non-ribosomal peptide synthetase"/>
    <property type="match status" value="1"/>
</dbReference>
<dbReference type="Gene3D" id="3.30.300.30">
    <property type="match status" value="2"/>
</dbReference>
<dbReference type="Gene3D" id="2.30.38.10">
    <property type="entry name" value="Luciferase, Domain 3"/>
    <property type="match status" value="1"/>
</dbReference>